<gene>
    <name evidence="1" type="ordered locus">Phep_3296</name>
</gene>
<dbReference type="KEGG" id="phe:Phep_3296"/>
<dbReference type="AlphaFoldDB" id="C6Y447"/>
<dbReference type="OrthoDB" id="750652at2"/>
<sequence length="267" mass="29869">MKQILYALGLSVLLFSCKQNQKNAVIYSPRTLAANEKFNAAQPSADSVFTIYKHNSEKDAPISGTEAFGIKFKDTVVSIQVNKADSSAADKFSYVQPVNTQQTTFLVQLANHPDLATAFYLIAFKDDKLNVISLNRPSTGKQDGKFTTGLNKIGRGGYLINNDFFITNVNAQVYLIKRQNPEERIQGEFILNSPDKSTLVFLQPSSLYEVHYESDEVFTQPLSKPAPATADLSGWIKDNFNWEKNKKGITFLKFSDSNRIVDIKEFG</sequence>
<dbReference type="RefSeq" id="WP_015809099.1">
    <property type="nucleotide sequence ID" value="NC_013061.1"/>
</dbReference>
<protein>
    <recommendedName>
        <fullName evidence="3">Lipoprotein</fullName>
    </recommendedName>
</protein>
<evidence type="ECO:0000313" key="2">
    <source>
        <dbReference type="Proteomes" id="UP000000852"/>
    </source>
</evidence>
<dbReference type="eggNOG" id="ENOG5033VZR">
    <property type="taxonomic scope" value="Bacteria"/>
</dbReference>
<dbReference type="Proteomes" id="UP000000852">
    <property type="component" value="Chromosome"/>
</dbReference>
<reference evidence="1 2" key="1">
    <citation type="journal article" date="2009" name="Stand. Genomic Sci.">
        <title>Complete genome sequence of Pedobacter heparinus type strain (HIM 762-3).</title>
        <authorList>
            <person name="Han C."/>
            <person name="Spring S."/>
            <person name="Lapidus A."/>
            <person name="Del Rio T.G."/>
            <person name="Tice H."/>
            <person name="Copeland A."/>
            <person name="Cheng J.F."/>
            <person name="Lucas S."/>
            <person name="Chen F."/>
            <person name="Nolan M."/>
            <person name="Bruce D."/>
            <person name="Goodwin L."/>
            <person name="Pitluck S."/>
            <person name="Ivanova N."/>
            <person name="Mavromatis K."/>
            <person name="Mikhailova N."/>
            <person name="Pati A."/>
            <person name="Chen A."/>
            <person name="Palaniappan K."/>
            <person name="Land M."/>
            <person name="Hauser L."/>
            <person name="Chang Y.J."/>
            <person name="Jeffries C.C."/>
            <person name="Saunders E."/>
            <person name="Chertkov O."/>
            <person name="Brettin T."/>
            <person name="Goker M."/>
            <person name="Rohde M."/>
            <person name="Bristow J."/>
            <person name="Eisen J.A."/>
            <person name="Markowitz V."/>
            <person name="Hugenholtz P."/>
            <person name="Kyrpides N.C."/>
            <person name="Klenk H.P."/>
            <person name="Detter J.C."/>
        </authorList>
    </citation>
    <scope>NUCLEOTIDE SEQUENCE [LARGE SCALE GENOMIC DNA]</scope>
    <source>
        <strain evidence="2">ATCC 13125 / DSM 2366 / CIP 104194 / JCM 7457 / NBRC 12017 / NCIMB 9290 / NRRL B-14731 / HIM 762-3</strain>
    </source>
</reference>
<dbReference type="EMBL" id="CP001681">
    <property type="protein sequence ID" value="ACU05490.1"/>
    <property type="molecule type" value="Genomic_DNA"/>
</dbReference>
<proteinExistence type="predicted"/>
<name>C6Y447_PEDHD</name>
<organism evidence="1 2">
    <name type="scientific">Pedobacter heparinus (strain ATCC 13125 / DSM 2366 / CIP 104194 / JCM 7457 / NBRC 12017 / NCIMB 9290 / NRRL B-14731 / HIM 762-3)</name>
    <dbReference type="NCBI Taxonomy" id="485917"/>
    <lineage>
        <taxon>Bacteria</taxon>
        <taxon>Pseudomonadati</taxon>
        <taxon>Bacteroidota</taxon>
        <taxon>Sphingobacteriia</taxon>
        <taxon>Sphingobacteriales</taxon>
        <taxon>Sphingobacteriaceae</taxon>
        <taxon>Pedobacter</taxon>
    </lineage>
</organism>
<dbReference type="STRING" id="485917.Phep_3296"/>
<evidence type="ECO:0000313" key="1">
    <source>
        <dbReference type="EMBL" id="ACU05490.1"/>
    </source>
</evidence>
<dbReference type="HOGENOM" id="CLU_1041521_0_0_10"/>
<dbReference type="PROSITE" id="PS51257">
    <property type="entry name" value="PROKAR_LIPOPROTEIN"/>
    <property type="match status" value="1"/>
</dbReference>
<accession>C6Y447</accession>
<keyword evidence="2" id="KW-1185">Reference proteome</keyword>
<evidence type="ECO:0008006" key="3">
    <source>
        <dbReference type="Google" id="ProtNLM"/>
    </source>
</evidence>